<feature type="transmembrane region" description="Helical" evidence="7">
    <location>
        <begin position="180"/>
        <end position="204"/>
    </location>
</feature>
<keyword evidence="2" id="KW-0433">Leucine-rich repeat</keyword>
<sequence>MASILYNNPIAITLTWCFGVCGIIANYYVFKIILALKKRSNRTIFSKVSSDHSRQSEITSNQFTARYVGNRTFIILIANLAASDLAGSLYLLILAVADLRYRFMQINPYNNGSMAESLINSSNIYHDWIGNPFCFTARYLNVLSSFQSVFIITIIAVDRYVSVAFPFSNNLEITPKKAKMISIGGWSIGIATASMFTAFSYITFPPAKSISYRFSNLCTFADVSVNFVRFSLLLLSVIGFICYIFTLSLYMGTYLKLRHIAAKIKASKTFNQNVERKTLKIAATISITNLVAWFPSLACGTAIFINYRLSIDNIRFLDTAPNVLLLFQVNCTINPIIYIFNISQNLSNYKRKLFWTRT</sequence>
<proteinExistence type="predicted"/>
<evidence type="ECO:0000256" key="6">
    <source>
        <dbReference type="ARBA" id="ARBA00023136"/>
    </source>
</evidence>
<protein>
    <recommendedName>
        <fullName evidence="8">G-protein coupled receptors family 1 profile domain-containing protein</fullName>
    </recommendedName>
</protein>
<feature type="transmembrane region" description="Helical" evidence="7">
    <location>
        <begin position="325"/>
        <end position="343"/>
    </location>
</feature>
<evidence type="ECO:0000256" key="7">
    <source>
        <dbReference type="SAM" id="Phobius"/>
    </source>
</evidence>
<dbReference type="EMBL" id="DS985246">
    <property type="protein sequence ID" value="EDV24194.1"/>
    <property type="molecule type" value="Genomic_DNA"/>
</dbReference>
<dbReference type="STRING" id="10228.B3RZF5"/>
<organism evidence="9 10">
    <name type="scientific">Trichoplax adhaerens</name>
    <name type="common">Trichoplax reptans</name>
    <dbReference type="NCBI Taxonomy" id="10228"/>
    <lineage>
        <taxon>Eukaryota</taxon>
        <taxon>Metazoa</taxon>
        <taxon>Placozoa</taxon>
        <taxon>Uniplacotomia</taxon>
        <taxon>Trichoplacea</taxon>
        <taxon>Trichoplacidae</taxon>
        <taxon>Trichoplax</taxon>
    </lineage>
</organism>
<feature type="domain" description="G-protein coupled receptors family 1 profile" evidence="8">
    <location>
        <begin position="69"/>
        <end position="338"/>
    </location>
</feature>
<gene>
    <name evidence="9" type="ORF">TRIADDRAFT_57435</name>
</gene>
<dbReference type="Proteomes" id="UP000009022">
    <property type="component" value="Unassembled WGS sequence"/>
</dbReference>
<evidence type="ECO:0000259" key="8">
    <source>
        <dbReference type="PROSITE" id="PS50262"/>
    </source>
</evidence>
<dbReference type="RefSeq" id="XP_002113720.1">
    <property type="nucleotide sequence ID" value="XM_002113684.1"/>
</dbReference>
<dbReference type="InParanoid" id="B3RZF5"/>
<dbReference type="PROSITE" id="PS50262">
    <property type="entry name" value="G_PROTEIN_RECEP_F1_2"/>
    <property type="match status" value="1"/>
</dbReference>
<evidence type="ECO:0000256" key="4">
    <source>
        <dbReference type="ARBA" id="ARBA00022737"/>
    </source>
</evidence>
<dbReference type="FunCoup" id="B3RZF5">
    <property type="interactions" value="99"/>
</dbReference>
<dbReference type="SUPFAM" id="SSF81321">
    <property type="entry name" value="Family A G protein-coupled receptor-like"/>
    <property type="match status" value="1"/>
</dbReference>
<dbReference type="InterPro" id="IPR000276">
    <property type="entry name" value="GPCR_Rhodpsn"/>
</dbReference>
<evidence type="ECO:0000256" key="3">
    <source>
        <dbReference type="ARBA" id="ARBA00022692"/>
    </source>
</evidence>
<keyword evidence="4" id="KW-0677">Repeat</keyword>
<dbReference type="FunFam" id="1.20.1070.10:FF:001098">
    <property type="entry name" value="G-protein coupled receptor GRL101-like protein"/>
    <property type="match status" value="1"/>
</dbReference>
<dbReference type="PRINTS" id="PR00237">
    <property type="entry name" value="GPCRRHODOPSN"/>
</dbReference>
<dbReference type="GO" id="GO:0005886">
    <property type="term" value="C:plasma membrane"/>
    <property type="evidence" value="ECO:0000318"/>
    <property type="project" value="GO_Central"/>
</dbReference>
<dbReference type="GO" id="GO:0009755">
    <property type="term" value="P:hormone-mediated signaling pathway"/>
    <property type="evidence" value="ECO:0000318"/>
    <property type="project" value="GO_Central"/>
</dbReference>
<evidence type="ECO:0000256" key="1">
    <source>
        <dbReference type="ARBA" id="ARBA00004370"/>
    </source>
</evidence>
<feature type="transmembrane region" description="Helical" evidence="7">
    <location>
        <begin position="278"/>
        <end position="305"/>
    </location>
</feature>
<feature type="transmembrane region" description="Helical" evidence="7">
    <location>
        <begin position="73"/>
        <end position="97"/>
    </location>
</feature>
<dbReference type="OrthoDB" id="6088892at2759"/>
<dbReference type="KEGG" id="tad:TRIADDRAFT_57435"/>
<dbReference type="AlphaFoldDB" id="B3RZF5"/>
<evidence type="ECO:0000313" key="9">
    <source>
        <dbReference type="EMBL" id="EDV24194.1"/>
    </source>
</evidence>
<evidence type="ECO:0000256" key="2">
    <source>
        <dbReference type="ARBA" id="ARBA00022614"/>
    </source>
</evidence>
<feature type="transmembrane region" description="Helical" evidence="7">
    <location>
        <begin position="6"/>
        <end position="30"/>
    </location>
</feature>
<keyword evidence="5 7" id="KW-1133">Transmembrane helix</keyword>
<accession>B3RZF5</accession>
<feature type="transmembrane region" description="Helical" evidence="7">
    <location>
        <begin position="232"/>
        <end position="257"/>
    </location>
</feature>
<evidence type="ECO:0000313" key="10">
    <source>
        <dbReference type="Proteomes" id="UP000009022"/>
    </source>
</evidence>
<dbReference type="eggNOG" id="KOG3656">
    <property type="taxonomic scope" value="Eukaryota"/>
</dbReference>
<keyword evidence="3 7" id="KW-0812">Transmembrane</keyword>
<dbReference type="Gene3D" id="1.20.1070.10">
    <property type="entry name" value="Rhodopsin 7-helix transmembrane proteins"/>
    <property type="match status" value="1"/>
</dbReference>
<dbReference type="Pfam" id="PF00001">
    <property type="entry name" value="7tm_1"/>
    <property type="match status" value="1"/>
</dbReference>
<comment type="subcellular location">
    <subcellularLocation>
        <location evidence="1">Membrane</location>
    </subcellularLocation>
</comment>
<dbReference type="GO" id="GO:0007189">
    <property type="term" value="P:adenylate cyclase-activating G protein-coupled receptor signaling pathway"/>
    <property type="evidence" value="ECO:0000318"/>
    <property type="project" value="GO_Central"/>
</dbReference>
<dbReference type="GeneID" id="6754932"/>
<evidence type="ECO:0000256" key="5">
    <source>
        <dbReference type="ARBA" id="ARBA00022989"/>
    </source>
</evidence>
<dbReference type="PhylomeDB" id="B3RZF5"/>
<name>B3RZF5_TRIAD</name>
<dbReference type="HOGENOM" id="CLU_786041_0_0_1"/>
<dbReference type="CTD" id="6754932"/>
<dbReference type="GO" id="GO:0008528">
    <property type="term" value="F:G protein-coupled peptide receptor activity"/>
    <property type="evidence" value="ECO:0000318"/>
    <property type="project" value="GO_Central"/>
</dbReference>
<keyword evidence="6 7" id="KW-0472">Membrane</keyword>
<reference evidence="9 10" key="1">
    <citation type="journal article" date="2008" name="Nature">
        <title>The Trichoplax genome and the nature of placozoans.</title>
        <authorList>
            <person name="Srivastava M."/>
            <person name="Begovic E."/>
            <person name="Chapman J."/>
            <person name="Putnam N.H."/>
            <person name="Hellsten U."/>
            <person name="Kawashima T."/>
            <person name="Kuo A."/>
            <person name="Mitros T."/>
            <person name="Salamov A."/>
            <person name="Carpenter M.L."/>
            <person name="Signorovitch A.Y."/>
            <person name="Moreno M.A."/>
            <person name="Kamm K."/>
            <person name="Grimwood J."/>
            <person name="Schmutz J."/>
            <person name="Shapiro H."/>
            <person name="Grigoriev I.V."/>
            <person name="Buss L.W."/>
            <person name="Schierwater B."/>
            <person name="Dellaporta S.L."/>
            <person name="Rokhsar D.S."/>
        </authorList>
    </citation>
    <scope>NUCLEOTIDE SEQUENCE [LARGE SCALE GENOMIC DNA]</scope>
    <source>
        <strain evidence="9 10">Grell-BS-1999</strain>
    </source>
</reference>
<dbReference type="PANTHER" id="PTHR24372:SF77">
    <property type="entry name" value="G-PROTEIN COUPLED RECEPTORS FAMILY 1 PROFILE DOMAIN-CONTAINING PROTEIN"/>
    <property type="match status" value="1"/>
</dbReference>
<dbReference type="InterPro" id="IPR017452">
    <property type="entry name" value="GPCR_Rhodpsn_7TM"/>
</dbReference>
<keyword evidence="10" id="KW-1185">Reference proteome</keyword>
<dbReference type="PANTHER" id="PTHR24372">
    <property type="entry name" value="GLYCOPROTEIN HORMONE RECEPTOR"/>
    <property type="match status" value="1"/>
</dbReference>